<name>A0A109UY19_9SACH</name>
<feature type="compositionally biased region" description="Basic and acidic residues" evidence="1">
    <location>
        <begin position="313"/>
        <end position="342"/>
    </location>
</feature>
<dbReference type="RefSeq" id="XP_017986642.1">
    <property type="nucleotide sequence ID" value="XM_018131470.1"/>
</dbReference>
<dbReference type="Proteomes" id="UP000243052">
    <property type="component" value="Chromosome iii"/>
</dbReference>
<evidence type="ECO:0000313" key="4">
    <source>
        <dbReference type="Proteomes" id="UP000243052"/>
    </source>
</evidence>
<dbReference type="GeneID" id="28722851"/>
<feature type="compositionally biased region" description="Polar residues" evidence="1">
    <location>
        <begin position="532"/>
        <end position="554"/>
    </location>
</feature>
<dbReference type="GO" id="GO:0005829">
    <property type="term" value="C:cytosol"/>
    <property type="evidence" value="ECO:0007669"/>
    <property type="project" value="TreeGrafter"/>
</dbReference>
<organism evidence="3 4">
    <name type="scientific">Eremothecium sinecaudum</name>
    <dbReference type="NCBI Taxonomy" id="45286"/>
    <lineage>
        <taxon>Eukaryota</taxon>
        <taxon>Fungi</taxon>
        <taxon>Dikarya</taxon>
        <taxon>Ascomycota</taxon>
        <taxon>Saccharomycotina</taxon>
        <taxon>Saccharomycetes</taxon>
        <taxon>Saccharomycetales</taxon>
        <taxon>Saccharomycetaceae</taxon>
        <taxon>Eremothecium</taxon>
    </lineage>
</organism>
<dbReference type="InterPro" id="IPR035445">
    <property type="entry name" value="GYF-like_dom_sf"/>
</dbReference>
<dbReference type="STRING" id="45286.A0A109UY19"/>
<dbReference type="OrthoDB" id="48509at2759"/>
<feature type="compositionally biased region" description="Polar residues" evidence="1">
    <location>
        <begin position="343"/>
        <end position="383"/>
    </location>
</feature>
<gene>
    <name evidence="3" type="ORF">AW171_hschr31487</name>
</gene>
<feature type="region of interest" description="Disordered" evidence="1">
    <location>
        <begin position="313"/>
        <end position="394"/>
    </location>
</feature>
<dbReference type="PANTHER" id="PTHR14445:SF36">
    <property type="entry name" value="FI03272P-RELATED"/>
    <property type="match status" value="1"/>
</dbReference>
<feature type="region of interest" description="Disordered" evidence="1">
    <location>
        <begin position="532"/>
        <end position="555"/>
    </location>
</feature>
<dbReference type="EMBL" id="CP014243">
    <property type="protein sequence ID" value="AMD19646.1"/>
    <property type="molecule type" value="Genomic_DNA"/>
</dbReference>
<dbReference type="PANTHER" id="PTHR14445">
    <property type="entry name" value="GRB10 INTERACTING GYF PROTEIN"/>
    <property type="match status" value="1"/>
</dbReference>
<evidence type="ECO:0000256" key="1">
    <source>
        <dbReference type="SAM" id="MobiDB-lite"/>
    </source>
</evidence>
<sequence>MNFNHQDSLNAIAAQLRDLSFSKADYQNPSSLMDSIGVQRAKSPFGGSQQDGGIFQAQFQKPLMGSWGQTNGFQQPMTPTTSLSSTAATPQTANNIPLQFERPMANSAGGIHPIMPPTASLSGFGSQFIPLMPCKESEWNYIDHAGQIQGPFTSGMMDSWFAQRFFMQTLQIKFSGNVVNPFGMDMNTFITLMELMTKVNDFIEPFKKFDLVCWQFQQQLQEQSFVQSRIASPVSLHPPLQSQPVASSKIPARIENHDYSYGEIMQLQDNDGGHYQEVSVVIPFSRTVKTLSDEEFSLEMDAHNLKLTIMKETSERESQKHAVSQEKVEQQIDQEQKTDLKSEGQSSYLAQEAAITNHQKTKPVANNESYNIKTTDSVQVTENSDSKASQEEPAIVHTAEKADASKDTEATRKPVARNEITSKPAPWANKQMPVYDTISLLEIQQKKEEERKKKQQEFLSNSRKQALQMQQEIVKQENQHIPITAVASWASKTKVTDSSKTEKDPEVIYPERFKDKDFIEKQKKLWEDAQRLHNSQKSASNTNEDEWTTVTTKHTQPKIIPKPVLTSANSYISPDKLRAASANNMRPYLKKPASAANISTTSKPLLYPGNASTSARREFLNWCRSQMNLSPGVKVNNVLEMLLSLPAGNESREIIADAIYSNSSIMDGRRFATEFLKRRIECEEKLKDNLTWSQALTLPEGDADDWEFQVVCKKKGKRH</sequence>
<keyword evidence="4" id="KW-1185">Reference proteome</keyword>
<evidence type="ECO:0000313" key="3">
    <source>
        <dbReference type="EMBL" id="AMD19646.1"/>
    </source>
</evidence>
<dbReference type="SUPFAM" id="SSF55277">
    <property type="entry name" value="GYF domain"/>
    <property type="match status" value="1"/>
</dbReference>
<proteinExistence type="predicted"/>
<accession>A0A109UY19</accession>
<evidence type="ECO:0000259" key="2">
    <source>
        <dbReference type="PROSITE" id="PS50829"/>
    </source>
</evidence>
<dbReference type="AlphaFoldDB" id="A0A109UY19"/>
<dbReference type="Pfam" id="PF02213">
    <property type="entry name" value="GYF"/>
    <property type="match status" value="1"/>
</dbReference>
<dbReference type="SMART" id="SM00444">
    <property type="entry name" value="GYF"/>
    <property type="match status" value="1"/>
</dbReference>
<dbReference type="InterPro" id="IPR003169">
    <property type="entry name" value="GYF"/>
</dbReference>
<dbReference type="PROSITE" id="PS50829">
    <property type="entry name" value="GYF"/>
    <property type="match status" value="1"/>
</dbReference>
<dbReference type="Gene3D" id="3.30.1490.40">
    <property type="match status" value="1"/>
</dbReference>
<feature type="domain" description="GYF" evidence="2">
    <location>
        <begin position="136"/>
        <end position="193"/>
    </location>
</feature>
<reference evidence="3 4" key="1">
    <citation type="submission" date="2016-01" db="EMBL/GenBank/DDBJ databases">
        <title>Genome sequence of the yeast Holleya sinecauda.</title>
        <authorList>
            <person name="Dietrich F.S."/>
        </authorList>
    </citation>
    <scope>NUCLEOTIDE SEQUENCE [LARGE SCALE GENOMIC DNA]</scope>
    <source>
        <strain evidence="3 4">ATCC 58844</strain>
    </source>
</reference>
<dbReference type="InterPro" id="IPR051640">
    <property type="entry name" value="GRB10-interact_GYF"/>
</dbReference>
<protein>
    <submittedName>
        <fullName evidence="3">HCL505Cp</fullName>
    </submittedName>
</protein>